<dbReference type="AlphaFoldDB" id="A0A1H0EW52"/>
<keyword evidence="8" id="KW-0966">Cell projection</keyword>
<keyword evidence="8" id="KW-0969">Cilium</keyword>
<dbReference type="RefSeq" id="WP_089677080.1">
    <property type="nucleotide sequence ID" value="NZ_FNIV01000002.1"/>
</dbReference>
<evidence type="ECO:0000256" key="4">
    <source>
        <dbReference type="ARBA" id="ARBA00023143"/>
    </source>
</evidence>
<dbReference type="Pfam" id="PF07195">
    <property type="entry name" value="FliD_C"/>
    <property type="match status" value="1"/>
</dbReference>
<sequence length="467" mass="48403">MASISSLGIGSGLDLNGLLDQLRDAERGKLEPIAAQQQQQESRISALGSLQSAMTQFDDSVANLQNASLYESLSASGGGETLSTSVDASAQPGNYNVEVNGLATAGTLASQRIVAEPDQALTDAERTLTLEFANAPEGEPTSVDVTVAGGSTLGDIRDAINAKEGVGVTASVINDGEGSRLALMSSETGEAASVTGMTFETDFFVTDPAVTVSDPADAVEGVIDNGGQDAALSINGIAITSATNQVEEAIQGVTLDLQAEGSATLSVEQDTLKVREAVSGFVSSFNELKGTIGELTAYDAETGQAGELNGDRTVRTVESRLRSVLSGGVPGGEIGMLSEVGISLQRDGTLELDEDALSEQVSGNMAALGEFFAGGEATTGMAGRVGEALGQMLDDSGLVSRSIEGAEGRLERLGERYARMEQGVERTIDRYRTQFGQLDGMIAQMNQTSTYLTQQFANLDAQLNQGN</sequence>
<evidence type="ECO:0000259" key="6">
    <source>
        <dbReference type="Pfam" id="PF02465"/>
    </source>
</evidence>
<dbReference type="Pfam" id="PF02465">
    <property type="entry name" value="FliD_N"/>
    <property type="match status" value="1"/>
</dbReference>
<proteinExistence type="inferred from homology"/>
<dbReference type="Pfam" id="PF07196">
    <property type="entry name" value="Flagellin_IN"/>
    <property type="match status" value="1"/>
</dbReference>
<comment type="subunit">
    <text evidence="2 5">Homopentamer.</text>
</comment>
<feature type="domain" description="Flagellar hook-associated protein 2 C-terminal" evidence="7">
    <location>
        <begin position="227"/>
        <end position="447"/>
    </location>
</feature>
<organism evidence="8 9">
    <name type="scientific">Halomonas shengliensis</name>
    <dbReference type="NCBI Taxonomy" id="419597"/>
    <lineage>
        <taxon>Bacteria</taxon>
        <taxon>Pseudomonadati</taxon>
        <taxon>Pseudomonadota</taxon>
        <taxon>Gammaproteobacteria</taxon>
        <taxon>Oceanospirillales</taxon>
        <taxon>Halomonadaceae</taxon>
        <taxon>Halomonas</taxon>
    </lineage>
</organism>
<accession>A0A1H0EW52</accession>
<dbReference type="STRING" id="419597.SAMN04487957_102218"/>
<dbReference type="GO" id="GO:0005576">
    <property type="term" value="C:extracellular region"/>
    <property type="evidence" value="ECO:0007669"/>
    <property type="project" value="UniProtKB-SubCell"/>
</dbReference>
<keyword evidence="5" id="KW-0964">Secreted</keyword>
<dbReference type="InterPro" id="IPR010809">
    <property type="entry name" value="FliD_C"/>
</dbReference>
<comment type="similarity">
    <text evidence="1 5">Belongs to the FliD family.</text>
</comment>
<keyword evidence="8" id="KW-0282">Flagellum</keyword>
<feature type="domain" description="Flagellar hook-associated protein 2 N-terminal" evidence="6">
    <location>
        <begin position="11"/>
        <end position="105"/>
    </location>
</feature>
<dbReference type="Proteomes" id="UP000199075">
    <property type="component" value="Unassembled WGS sequence"/>
</dbReference>
<evidence type="ECO:0000256" key="1">
    <source>
        <dbReference type="ARBA" id="ARBA00009764"/>
    </source>
</evidence>
<evidence type="ECO:0000313" key="8">
    <source>
        <dbReference type="EMBL" id="SDN86614.1"/>
    </source>
</evidence>
<keyword evidence="4 5" id="KW-0975">Bacterial flagellum</keyword>
<dbReference type="PANTHER" id="PTHR30288">
    <property type="entry name" value="FLAGELLAR CAP/ASSEMBLY PROTEIN FLID"/>
    <property type="match status" value="1"/>
</dbReference>
<evidence type="ECO:0000259" key="7">
    <source>
        <dbReference type="Pfam" id="PF07195"/>
    </source>
</evidence>
<evidence type="ECO:0000256" key="2">
    <source>
        <dbReference type="ARBA" id="ARBA00011255"/>
    </source>
</evidence>
<dbReference type="GO" id="GO:0009424">
    <property type="term" value="C:bacterial-type flagellum hook"/>
    <property type="evidence" value="ECO:0007669"/>
    <property type="project" value="UniProtKB-UniRule"/>
</dbReference>
<dbReference type="EMBL" id="FNIV01000002">
    <property type="protein sequence ID" value="SDN86614.1"/>
    <property type="molecule type" value="Genomic_DNA"/>
</dbReference>
<protein>
    <recommendedName>
        <fullName evidence="5">Flagellar hook-associated protein 2</fullName>
        <shortName evidence="5">HAP2</shortName>
    </recommendedName>
    <alternativeName>
        <fullName evidence="5">Flagellar cap protein</fullName>
    </alternativeName>
</protein>
<name>A0A1H0EW52_9GAMM</name>
<dbReference type="GO" id="GO:0009421">
    <property type="term" value="C:bacterial-type flagellum filament cap"/>
    <property type="evidence" value="ECO:0007669"/>
    <property type="project" value="InterPro"/>
</dbReference>
<dbReference type="InterPro" id="IPR003481">
    <property type="entry name" value="FliD_N"/>
</dbReference>
<dbReference type="InterPro" id="IPR040026">
    <property type="entry name" value="FliD"/>
</dbReference>
<comment type="function">
    <text evidence="5">Required for morphogenesis and for the elongation of the flagellar filament by facilitating polymerization of the flagellin monomers at the tip of growing filament. Forms a capping structure, which prevents flagellin subunits (transported through the central channel of the flagellum) from leaking out without polymerization at the distal end.</text>
</comment>
<dbReference type="OrthoDB" id="5980200at2"/>
<comment type="subcellular location">
    <subcellularLocation>
        <location evidence="5">Secreted</location>
    </subcellularLocation>
    <subcellularLocation>
        <location evidence="5">Bacterial flagellum</location>
    </subcellularLocation>
</comment>
<evidence type="ECO:0000256" key="5">
    <source>
        <dbReference type="RuleBase" id="RU362066"/>
    </source>
</evidence>
<keyword evidence="9" id="KW-1185">Reference proteome</keyword>
<evidence type="ECO:0000256" key="3">
    <source>
        <dbReference type="ARBA" id="ARBA00023054"/>
    </source>
</evidence>
<dbReference type="GO" id="GO:0007155">
    <property type="term" value="P:cell adhesion"/>
    <property type="evidence" value="ECO:0007669"/>
    <property type="project" value="InterPro"/>
</dbReference>
<dbReference type="InterPro" id="IPR010810">
    <property type="entry name" value="Flagellin_hook_IN_motif"/>
</dbReference>
<dbReference type="PANTHER" id="PTHR30288:SF0">
    <property type="entry name" value="FLAGELLAR HOOK-ASSOCIATED PROTEIN 2"/>
    <property type="match status" value="1"/>
</dbReference>
<keyword evidence="3" id="KW-0175">Coiled coil</keyword>
<reference evidence="9" key="1">
    <citation type="submission" date="2016-10" db="EMBL/GenBank/DDBJ databases">
        <authorList>
            <person name="Varghese N."/>
            <person name="Submissions S."/>
        </authorList>
    </citation>
    <scope>NUCLEOTIDE SEQUENCE [LARGE SCALE GENOMIC DNA]</scope>
    <source>
        <strain evidence="9">CGMCC 1.6444</strain>
    </source>
</reference>
<dbReference type="GO" id="GO:0071973">
    <property type="term" value="P:bacterial-type flagellum-dependent cell motility"/>
    <property type="evidence" value="ECO:0007669"/>
    <property type="project" value="TreeGrafter"/>
</dbReference>
<gene>
    <name evidence="8" type="ORF">SAMN04487957_102218</name>
</gene>
<evidence type="ECO:0000313" key="9">
    <source>
        <dbReference type="Proteomes" id="UP000199075"/>
    </source>
</evidence>